<dbReference type="Gene3D" id="3.20.20.140">
    <property type="entry name" value="Metal-dependent hydrolases"/>
    <property type="match status" value="1"/>
</dbReference>
<dbReference type="InterPro" id="IPR011059">
    <property type="entry name" value="Metal-dep_hydrolase_composite"/>
</dbReference>
<dbReference type="PANTHER" id="PTHR22642">
    <property type="entry name" value="IMIDAZOLONEPROPIONASE"/>
    <property type="match status" value="1"/>
</dbReference>
<dbReference type="Gene3D" id="2.30.40.10">
    <property type="entry name" value="Urease, subunit C, domain 1"/>
    <property type="match status" value="1"/>
</dbReference>
<sequence length="629" mass="67954">MDTVLRNGKIYTLDAASSQIQALAINGGVIVFTGSDDAVQSFIGSNTTVINLDGRMAMPGLIDAHMHTKAAGEALVKCNLNYETLAIEQVLEHLQKCIDAEPEKNNESQWLDVVNFDLSGLATLGGLPTKADLDKLNTTRPVILTTTDHHTYFVNSAALKISGINASTPDPAGGRIDRLPGSNEPSGLLQDQAYALLAGPNPLTQAEQVEAVNAALRELRQAGVTTFQEAVATPIQHSLFLQVQQSGNLSARPYFDYQVTPPATVDDVDPVIKDAINVTTTFNDKSQVGPKPVQKWQAIKLFMDGIIQSPAKTGAVLSPYLEQVGNSSEWVVPPNATIVEPYIQLEPLAALLGRLASNGIDVQLHADGDGAVRRVLDAVERFRESFPHVTDYKIAIAHAELSSPDDWPRFAQLGVDAILSFQWAQPSATWQPLTFNAMGPDRMQYLEAFVDIASGGRPVIYGSDWPIDPLDEFLALKSAVTRQGDPENSHSPASHGAPFNTSTFPGKKMEREPALRAITIEAAKFLRADSSIGSLEVGKVADVIILDRNYFELPEEEIARQKVLLTMLGGEVVHVADGADFGEDVTPKFPNINTTSADVKNVGGFAGRNMSEEAKALRAQVGRRHACHD</sequence>
<dbReference type="AlphaFoldDB" id="A0AAD9S474"/>
<dbReference type="PANTHER" id="PTHR22642:SF2">
    <property type="entry name" value="PROTEIN LONG AFTER FAR-RED 3"/>
    <property type="match status" value="1"/>
</dbReference>
<feature type="region of interest" description="Disordered" evidence="1">
    <location>
        <begin position="481"/>
        <end position="506"/>
    </location>
</feature>
<evidence type="ECO:0000313" key="3">
    <source>
        <dbReference type="EMBL" id="KAK2598706.1"/>
    </source>
</evidence>
<dbReference type="SUPFAM" id="SSF51556">
    <property type="entry name" value="Metallo-dependent hydrolases"/>
    <property type="match status" value="1"/>
</dbReference>
<dbReference type="InterPro" id="IPR013108">
    <property type="entry name" value="Amidohydro_3"/>
</dbReference>
<evidence type="ECO:0000313" key="4">
    <source>
        <dbReference type="Proteomes" id="UP001265746"/>
    </source>
</evidence>
<dbReference type="GO" id="GO:0016810">
    <property type="term" value="F:hydrolase activity, acting on carbon-nitrogen (but not peptide) bonds"/>
    <property type="evidence" value="ECO:0007669"/>
    <property type="project" value="InterPro"/>
</dbReference>
<dbReference type="SUPFAM" id="SSF51338">
    <property type="entry name" value="Composite domain of metallo-dependent hydrolases"/>
    <property type="match status" value="1"/>
</dbReference>
<organism evidence="3 4">
    <name type="scientific">Phomopsis amygdali</name>
    <name type="common">Fusicoccum amygdali</name>
    <dbReference type="NCBI Taxonomy" id="1214568"/>
    <lineage>
        <taxon>Eukaryota</taxon>
        <taxon>Fungi</taxon>
        <taxon>Dikarya</taxon>
        <taxon>Ascomycota</taxon>
        <taxon>Pezizomycotina</taxon>
        <taxon>Sordariomycetes</taxon>
        <taxon>Sordariomycetidae</taxon>
        <taxon>Diaporthales</taxon>
        <taxon>Diaporthaceae</taxon>
        <taxon>Diaporthe</taxon>
    </lineage>
</organism>
<dbReference type="Proteomes" id="UP001265746">
    <property type="component" value="Unassembled WGS sequence"/>
</dbReference>
<dbReference type="InterPro" id="IPR033932">
    <property type="entry name" value="YtcJ-like"/>
</dbReference>
<keyword evidence="4" id="KW-1185">Reference proteome</keyword>
<dbReference type="Pfam" id="PF07969">
    <property type="entry name" value="Amidohydro_3"/>
    <property type="match status" value="1"/>
</dbReference>
<comment type="caution">
    <text evidence="3">The sequence shown here is derived from an EMBL/GenBank/DDBJ whole genome shotgun (WGS) entry which is preliminary data.</text>
</comment>
<dbReference type="EMBL" id="JAUJFL010000008">
    <property type="protein sequence ID" value="KAK2598706.1"/>
    <property type="molecule type" value="Genomic_DNA"/>
</dbReference>
<feature type="domain" description="Amidohydrolase 3" evidence="2">
    <location>
        <begin position="49"/>
        <end position="574"/>
    </location>
</feature>
<evidence type="ECO:0000256" key="1">
    <source>
        <dbReference type="SAM" id="MobiDB-lite"/>
    </source>
</evidence>
<dbReference type="Gene3D" id="3.10.310.70">
    <property type="match status" value="1"/>
</dbReference>
<accession>A0AAD9S474</accession>
<evidence type="ECO:0000259" key="2">
    <source>
        <dbReference type="Pfam" id="PF07969"/>
    </source>
</evidence>
<dbReference type="InterPro" id="IPR032466">
    <property type="entry name" value="Metal_Hydrolase"/>
</dbReference>
<reference evidence="3" key="1">
    <citation type="submission" date="2023-06" db="EMBL/GenBank/DDBJ databases">
        <authorList>
            <person name="Noh H."/>
        </authorList>
    </citation>
    <scope>NUCLEOTIDE SEQUENCE</scope>
    <source>
        <strain evidence="3">DUCC20226</strain>
    </source>
</reference>
<name>A0AAD9S474_PHOAM</name>
<gene>
    <name evidence="3" type="ORF">N8I77_012098</name>
</gene>
<protein>
    <recommendedName>
        <fullName evidence="2">Amidohydrolase 3 domain-containing protein</fullName>
    </recommendedName>
</protein>
<dbReference type="CDD" id="cd01300">
    <property type="entry name" value="YtcJ_like"/>
    <property type="match status" value="1"/>
</dbReference>
<proteinExistence type="predicted"/>